<dbReference type="EMBL" id="GL833129">
    <property type="protein sequence ID" value="EGB07867.1"/>
    <property type="molecule type" value="Genomic_DNA"/>
</dbReference>
<reference evidence="3 4" key="1">
    <citation type="journal article" date="2011" name="Proc. Natl. Acad. Sci. U.S.A.">
        <title>Niche of harmful alga Aureococcus anophagefferens revealed through ecogenomics.</title>
        <authorList>
            <person name="Gobler C.J."/>
            <person name="Berry D.L."/>
            <person name="Dyhrman S.T."/>
            <person name="Wilhelm S.W."/>
            <person name="Salamov A."/>
            <person name="Lobanov A.V."/>
            <person name="Zhang Y."/>
            <person name="Collier J.L."/>
            <person name="Wurch L.L."/>
            <person name="Kustka A.B."/>
            <person name="Dill B.D."/>
            <person name="Shah M."/>
            <person name="VerBerkmoes N.C."/>
            <person name="Kuo A."/>
            <person name="Terry A."/>
            <person name="Pangilinan J."/>
            <person name="Lindquist E.A."/>
            <person name="Lucas S."/>
            <person name="Paulsen I.T."/>
            <person name="Hattenrath-Lehmann T.K."/>
            <person name="Talmage S.C."/>
            <person name="Walker E.A."/>
            <person name="Koch F."/>
            <person name="Burson A.M."/>
            <person name="Marcoval M.A."/>
            <person name="Tang Y.Z."/>
            <person name="Lecleir G.R."/>
            <person name="Coyne K.J."/>
            <person name="Berg G.M."/>
            <person name="Bertrand E.M."/>
            <person name="Saito M.A."/>
            <person name="Gladyshev V.N."/>
            <person name="Grigoriev I.V."/>
        </authorList>
    </citation>
    <scope>NUCLEOTIDE SEQUENCE [LARGE SCALE GENOMIC DNA]</scope>
    <source>
        <strain evidence="4">CCMP 1984</strain>
    </source>
</reference>
<keyword evidence="2" id="KW-1133">Transmembrane helix</keyword>
<feature type="transmembrane region" description="Helical" evidence="2">
    <location>
        <begin position="20"/>
        <end position="40"/>
    </location>
</feature>
<organism evidence="4">
    <name type="scientific">Aureococcus anophagefferens</name>
    <name type="common">Harmful bloom alga</name>
    <dbReference type="NCBI Taxonomy" id="44056"/>
    <lineage>
        <taxon>Eukaryota</taxon>
        <taxon>Sar</taxon>
        <taxon>Stramenopiles</taxon>
        <taxon>Ochrophyta</taxon>
        <taxon>Pelagophyceae</taxon>
        <taxon>Pelagomonadales</taxon>
        <taxon>Pelagomonadaceae</taxon>
        <taxon>Aureococcus</taxon>
    </lineage>
</organism>
<gene>
    <name evidence="3" type="ORF">AURANDRAFT_64424</name>
</gene>
<dbReference type="GeneID" id="20224821"/>
<evidence type="ECO:0000256" key="1">
    <source>
        <dbReference type="SAM" id="MobiDB-lite"/>
    </source>
</evidence>
<evidence type="ECO:0000313" key="4">
    <source>
        <dbReference type="Proteomes" id="UP000002729"/>
    </source>
</evidence>
<dbReference type="OrthoDB" id="10523609at2759"/>
<evidence type="ECO:0000313" key="3">
    <source>
        <dbReference type="EMBL" id="EGB07867.1"/>
    </source>
</evidence>
<protein>
    <submittedName>
        <fullName evidence="3">Uncharacterized protein</fullName>
    </submittedName>
</protein>
<evidence type="ECO:0000256" key="2">
    <source>
        <dbReference type="SAM" id="Phobius"/>
    </source>
</evidence>
<dbReference type="Proteomes" id="UP000002729">
    <property type="component" value="Unassembled WGS sequence"/>
</dbReference>
<keyword evidence="4" id="KW-1185">Reference proteome</keyword>
<feature type="region of interest" description="Disordered" evidence="1">
    <location>
        <begin position="91"/>
        <end position="120"/>
    </location>
</feature>
<feature type="compositionally biased region" description="Basic and acidic residues" evidence="1">
    <location>
        <begin position="107"/>
        <end position="120"/>
    </location>
</feature>
<sequence>MSVATAFPTTQGVPAPGPRCLACANCTGFVFLCLIGQLLARQPLYVVGVDNPSVASNKCFGAAFTYLFIVVVSIATLVYDKARPKAAVSSNYSDMGQDMSFLGSDATAERDRRRASRAQERDALAGLEMQSMPTKSML</sequence>
<dbReference type="RefSeq" id="XP_009037244.1">
    <property type="nucleotide sequence ID" value="XM_009038996.1"/>
</dbReference>
<accession>F0YA43</accession>
<name>F0YA43_AURAN</name>
<keyword evidence="2" id="KW-0472">Membrane</keyword>
<dbReference type="InParanoid" id="F0YA43"/>
<keyword evidence="2" id="KW-0812">Transmembrane</keyword>
<proteinExistence type="predicted"/>
<dbReference type="KEGG" id="aaf:AURANDRAFT_64424"/>
<dbReference type="AlphaFoldDB" id="F0YA43"/>
<feature type="transmembrane region" description="Helical" evidence="2">
    <location>
        <begin position="60"/>
        <end position="79"/>
    </location>
</feature>